<dbReference type="Pfam" id="PF00355">
    <property type="entry name" value="Rieske"/>
    <property type="match status" value="1"/>
</dbReference>
<dbReference type="InterPro" id="IPR036922">
    <property type="entry name" value="Rieske_2Fe-2S_sf"/>
</dbReference>
<dbReference type="GO" id="GO:0046872">
    <property type="term" value="F:metal ion binding"/>
    <property type="evidence" value="ECO:0007669"/>
    <property type="project" value="UniProtKB-KW"/>
</dbReference>
<keyword evidence="7" id="KW-1185">Reference proteome</keyword>
<dbReference type="EMBL" id="QGKM01000006">
    <property type="protein sequence ID" value="PWQ99942.1"/>
    <property type="molecule type" value="Genomic_DNA"/>
</dbReference>
<dbReference type="InterPro" id="IPR017941">
    <property type="entry name" value="Rieske_2Fe-2S"/>
</dbReference>
<keyword evidence="1" id="KW-0001">2Fe-2S</keyword>
<dbReference type="RefSeq" id="WP_109836345.1">
    <property type="nucleotide sequence ID" value="NZ_QGKM01000006.1"/>
</dbReference>
<evidence type="ECO:0000313" key="6">
    <source>
        <dbReference type="EMBL" id="PWQ99942.1"/>
    </source>
</evidence>
<evidence type="ECO:0000256" key="2">
    <source>
        <dbReference type="ARBA" id="ARBA00022723"/>
    </source>
</evidence>
<keyword evidence="2" id="KW-0479">Metal-binding</keyword>
<dbReference type="GO" id="GO:0051537">
    <property type="term" value="F:2 iron, 2 sulfur cluster binding"/>
    <property type="evidence" value="ECO:0007669"/>
    <property type="project" value="UniProtKB-KW"/>
</dbReference>
<sequence length="99" mass="10914">MIKAAEIDELKPGTMKRITTDGEAVLLCNVNGEYFAVADLCTHEDFSLSYGCLKGFNVECSLHGARFDVRTGEPTEEPGEVPIKTFPVVIHDKSILIDR</sequence>
<comment type="caution">
    <text evidence="6">The sequence shown here is derived from an EMBL/GenBank/DDBJ whole genome shotgun (WGS) entry which is preliminary data.</text>
</comment>
<dbReference type="PANTHER" id="PTHR21496">
    <property type="entry name" value="FERREDOXIN-RELATED"/>
    <property type="match status" value="1"/>
</dbReference>
<organism evidence="6 7">
    <name type="scientific">Leucothrix pacifica</name>
    <dbReference type="NCBI Taxonomy" id="1247513"/>
    <lineage>
        <taxon>Bacteria</taxon>
        <taxon>Pseudomonadati</taxon>
        <taxon>Pseudomonadota</taxon>
        <taxon>Gammaproteobacteria</taxon>
        <taxon>Thiotrichales</taxon>
        <taxon>Thiotrichaceae</taxon>
        <taxon>Leucothrix</taxon>
    </lineage>
</organism>
<evidence type="ECO:0000256" key="3">
    <source>
        <dbReference type="ARBA" id="ARBA00023004"/>
    </source>
</evidence>
<evidence type="ECO:0000313" key="7">
    <source>
        <dbReference type="Proteomes" id="UP000245539"/>
    </source>
</evidence>
<gene>
    <name evidence="6" type="ORF">DKW60_03810</name>
</gene>
<dbReference type="Proteomes" id="UP000245539">
    <property type="component" value="Unassembled WGS sequence"/>
</dbReference>
<keyword evidence="3" id="KW-0408">Iron</keyword>
<evidence type="ECO:0000256" key="4">
    <source>
        <dbReference type="ARBA" id="ARBA00023014"/>
    </source>
</evidence>
<dbReference type="AlphaFoldDB" id="A0A317CUD7"/>
<name>A0A317CUD7_9GAMM</name>
<accession>A0A317CUD7</accession>
<dbReference type="PROSITE" id="PS51296">
    <property type="entry name" value="RIESKE"/>
    <property type="match status" value="1"/>
</dbReference>
<reference evidence="6 7" key="1">
    <citation type="submission" date="2018-05" db="EMBL/GenBank/DDBJ databases">
        <title>Leucothrix arctica sp. nov., isolated from Arctic seawater.</title>
        <authorList>
            <person name="Choi A."/>
            <person name="Baek K."/>
        </authorList>
    </citation>
    <scope>NUCLEOTIDE SEQUENCE [LARGE SCALE GENOMIC DNA]</scope>
    <source>
        <strain evidence="6 7">JCM 18388</strain>
    </source>
</reference>
<dbReference type="PANTHER" id="PTHR21496:SF23">
    <property type="entry name" value="3-PHENYLPROPIONATE_CINNAMIC ACID DIOXYGENASE FERREDOXIN SUBUNIT"/>
    <property type="match status" value="1"/>
</dbReference>
<evidence type="ECO:0000259" key="5">
    <source>
        <dbReference type="PROSITE" id="PS51296"/>
    </source>
</evidence>
<dbReference type="CDD" id="cd03528">
    <property type="entry name" value="Rieske_RO_ferredoxin"/>
    <property type="match status" value="1"/>
</dbReference>
<dbReference type="OrthoDB" id="9800167at2"/>
<keyword evidence="4" id="KW-0411">Iron-sulfur</keyword>
<feature type="domain" description="Rieske" evidence="5">
    <location>
        <begin position="2"/>
        <end position="97"/>
    </location>
</feature>
<evidence type="ECO:0000256" key="1">
    <source>
        <dbReference type="ARBA" id="ARBA00022714"/>
    </source>
</evidence>
<dbReference type="SUPFAM" id="SSF50022">
    <property type="entry name" value="ISP domain"/>
    <property type="match status" value="1"/>
</dbReference>
<proteinExistence type="predicted"/>
<protein>
    <submittedName>
        <fullName evidence="6">Non-heme iron oxygenase ferredoxin subunit</fullName>
    </submittedName>
</protein>
<dbReference type="Gene3D" id="2.102.10.10">
    <property type="entry name" value="Rieske [2Fe-2S] iron-sulphur domain"/>
    <property type="match status" value="1"/>
</dbReference>